<sequence length="134" mass="15334">MQRSLRARFYIGLLKLSILCLVGVVIIELMGLDLGRFIYIEIVFNAFLAVMSYEITCLGALSGDGEIFHGFYVATVFIRVLLSLTVFTLFFIFADADKHEKLAFILSFFFYYFAYTIFEIVCLYPKLQGKSGNE</sequence>
<gene>
    <name evidence="2" type="ORF">EI427_00355</name>
</gene>
<dbReference type="AlphaFoldDB" id="A0A3Q9FIN4"/>
<feature type="transmembrane region" description="Helical" evidence="1">
    <location>
        <begin position="37"/>
        <end position="59"/>
    </location>
</feature>
<evidence type="ECO:0000313" key="3">
    <source>
        <dbReference type="Proteomes" id="UP000267268"/>
    </source>
</evidence>
<feature type="transmembrane region" description="Helical" evidence="1">
    <location>
        <begin position="12"/>
        <end position="31"/>
    </location>
</feature>
<dbReference type="RefSeq" id="WP_126610654.1">
    <property type="nucleotide sequence ID" value="NZ_CP034562.1"/>
</dbReference>
<keyword evidence="1" id="KW-0812">Transmembrane</keyword>
<feature type="transmembrane region" description="Helical" evidence="1">
    <location>
        <begin position="104"/>
        <end position="124"/>
    </location>
</feature>
<keyword evidence="1" id="KW-0472">Membrane</keyword>
<dbReference type="Proteomes" id="UP000267268">
    <property type="component" value="Chromosome 1"/>
</dbReference>
<dbReference type="KEGG" id="fll:EI427_00355"/>
<keyword evidence="3" id="KW-1185">Reference proteome</keyword>
<accession>A0A3Q9FIN4</accession>
<name>A0A3Q9FIN4_9BACT</name>
<proteinExistence type="predicted"/>
<protein>
    <submittedName>
        <fullName evidence="2">Uncharacterized protein</fullName>
    </submittedName>
</protein>
<reference evidence="2 3" key="1">
    <citation type="submission" date="2018-12" db="EMBL/GenBank/DDBJ databases">
        <title>Flammeovirga pectinis sp. nov., isolated from the gut of the Korean scallop, Patinopecten yessoensis.</title>
        <authorList>
            <person name="Bae J.-W."/>
            <person name="Jeong Y.-S."/>
            <person name="Kang W."/>
        </authorList>
    </citation>
    <scope>NUCLEOTIDE SEQUENCE [LARGE SCALE GENOMIC DNA]</scope>
    <source>
        <strain evidence="2 3">L12M1</strain>
    </source>
</reference>
<dbReference type="EMBL" id="CP034562">
    <property type="protein sequence ID" value="AZQ60711.1"/>
    <property type="molecule type" value="Genomic_DNA"/>
</dbReference>
<feature type="transmembrane region" description="Helical" evidence="1">
    <location>
        <begin position="71"/>
        <end position="92"/>
    </location>
</feature>
<dbReference type="OrthoDB" id="9837310at2"/>
<evidence type="ECO:0000256" key="1">
    <source>
        <dbReference type="SAM" id="Phobius"/>
    </source>
</evidence>
<keyword evidence="1" id="KW-1133">Transmembrane helix</keyword>
<evidence type="ECO:0000313" key="2">
    <source>
        <dbReference type="EMBL" id="AZQ60711.1"/>
    </source>
</evidence>
<organism evidence="2 3">
    <name type="scientific">Flammeovirga pectinis</name>
    <dbReference type="NCBI Taxonomy" id="2494373"/>
    <lineage>
        <taxon>Bacteria</taxon>
        <taxon>Pseudomonadati</taxon>
        <taxon>Bacteroidota</taxon>
        <taxon>Cytophagia</taxon>
        <taxon>Cytophagales</taxon>
        <taxon>Flammeovirgaceae</taxon>
        <taxon>Flammeovirga</taxon>
    </lineage>
</organism>